<organism evidence="1 2">
    <name type="scientific">Proteus vulgaris</name>
    <dbReference type="NCBI Taxonomy" id="585"/>
    <lineage>
        <taxon>Bacteria</taxon>
        <taxon>Pseudomonadati</taxon>
        <taxon>Pseudomonadota</taxon>
        <taxon>Gammaproteobacteria</taxon>
        <taxon>Enterobacterales</taxon>
        <taxon>Morganellaceae</taxon>
        <taxon>Proteus</taxon>
    </lineage>
</organism>
<evidence type="ECO:0000313" key="1">
    <source>
        <dbReference type="EMBL" id="QIF93040.1"/>
    </source>
</evidence>
<dbReference type="InterPro" id="IPR019630">
    <property type="entry name" value="DUF2496_YbaM-rel"/>
</dbReference>
<dbReference type="NCBIfam" id="NF008266">
    <property type="entry name" value="PRK11038.1"/>
    <property type="match status" value="1"/>
</dbReference>
<dbReference type="EMBL" id="CP047344">
    <property type="protein sequence ID" value="QIF93040.1"/>
    <property type="molecule type" value="Genomic_DNA"/>
</dbReference>
<gene>
    <name evidence="1" type="primary">rsmS</name>
    <name evidence="1" type="ORF">GTH24_03650</name>
</gene>
<protein>
    <submittedName>
        <fullName evidence="1">Pleiotropic regulatory protein RsmS</fullName>
    </submittedName>
</protein>
<dbReference type="RefSeq" id="WP_072069366.1">
    <property type="nucleotide sequence ID" value="NZ_CP047344.1"/>
</dbReference>
<dbReference type="AlphaFoldDB" id="A0A6G6SH89"/>
<evidence type="ECO:0000313" key="2">
    <source>
        <dbReference type="Proteomes" id="UP000503287"/>
    </source>
</evidence>
<dbReference type="Proteomes" id="UP000503287">
    <property type="component" value="Chromosome"/>
</dbReference>
<name>A0A6G6SH89_PROVU</name>
<keyword evidence="2" id="KW-1185">Reference proteome</keyword>
<proteinExistence type="predicted"/>
<sequence length="55" mass="6191">MSLKEAPKSVQLAVDLIYLLESHHIDPKTALEALEIVRQDYENKLATQSTNTPLN</sequence>
<accession>A0A6G6SH89</accession>
<reference evidence="1 2" key="1">
    <citation type="submission" date="2020-01" db="EMBL/GenBank/DDBJ databases">
        <title>The genomic epidemiology of tigecycline resistance gene tet(X) variants in a swine farm in China.</title>
        <authorList>
            <person name="Peng K."/>
            <person name="Li R."/>
        </authorList>
    </citation>
    <scope>NUCLEOTIDE SEQUENCE [LARGE SCALE GENOMIC DNA]</scope>
    <source>
        <strain evidence="1 2">ZN3</strain>
    </source>
</reference>
<dbReference type="OrthoDB" id="6197868at2"/>
<dbReference type="Pfam" id="PF10689">
    <property type="entry name" value="DUF2496"/>
    <property type="match status" value="1"/>
</dbReference>